<dbReference type="Pfam" id="PF02719">
    <property type="entry name" value="Polysacc_synt_2"/>
    <property type="match status" value="1"/>
</dbReference>
<organism evidence="3 4">
    <name type="scientific">Actinopolymorpha rutila</name>
    <dbReference type="NCBI Taxonomy" id="446787"/>
    <lineage>
        <taxon>Bacteria</taxon>
        <taxon>Bacillati</taxon>
        <taxon>Actinomycetota</taxon>
        <taxon>Actinomycetes</taxon>
        <taxon>Propionibacteriales</taxon>
        <taxon>Actinopolymorphaceae</taxon>
        <taxon>Actinopolymorpha</taxon>
    </lineage>
</organism>
<evidence type="ECO:0000259" key="2">
    <source>
        <dbReference type="Pfam" id="PF02719"/>
    </source>
</evidence>
<dbReference type="Proteomes" id="UP000579605">
    <property type="component" value="Unassembled WGS sequence"/>
</dbReference>
<dbReference type="PANTHER" id="PTHR43318:SF1">
    <property type="entry name" value="POLYSACCHARIDE BIOSYNTHESIS PROTEIN EPSC-RELATED"/>
    <property type="match status" value="1"/>
</dbReference>
<evidence type="ECO:0000256" key="1">
    <source>
        <dbReference type="ARBA" id="ARBA00007430"/>
    </source>
</evidence>
<reference evidence="3 4" key="1">
    <citation type="submission" date="2020-07" db="EMBL/GenBank/DDBJ databases">
        <title>Sequencing the genomes of 1000 actinobacteria strains.</title>
        <authorList>
            <person name="Klenk H.-P."/>
        </authorList>
    </citation>
    <scope>NUCLEOTIDE SEQUENCE [LARGE SCALE GENOMIC DNA]</scope>
    <source>
        <strain evidence="3 4">DSM 18448</strain>
    </source>
</reference>
<dbReference type="CDD" id="cd05237">
    <property type="entry name" value="UDP_invert_4-6DH_SDR_e"/>
    <property type="match status" value="1"/>
</dbReference>
<evidence type="ECO:0000313" key="3">
    <source>
        <dbReference type="EMBL" id="NYH87551.1"/>
    </source>
</evidence>
<dbReference type="PANTHER" id="PTHR43318">
    <property type="entry name" value="UDP-N-ACETYLGLUCOSAMINE 4,6-DEHYDRATASE"/>
    <property type="match status" value="1"/>
</dbReference>
<dbReference type="EMBL" id="JACBZH010000001">
    <property type="protein sequence ID" value="NYH87551.1"/>
    <property type="molecule type" value="Genomic_DNA"/>
</dbReference>
<sequence length="373" mass="39794">MSGRSAGRRQEEYVHMLGVSPAHILGRPAEPVYGEEATRLVAGRRVLVTGAGGSIGGEIVRQLSRLGVGELFFVDNDEYALYSLQRELSGTALLDDSHFVLADVADEAKLNRVFAWARPSIVYHAAAHKHLPLLENSPEAAVRTNVLGTAVVLQASIAHGVERFINISTDKAARPTSVLGMSKRLAEMVVADRAGSANPGTTVASVRFGNVLGSRGSFVETLSWQLATGRPVTLTHPAASRYFMTIPEAAGLVIEASVLAQAGETYVLDMGEPVRILDLIQRFAALSGAPEPRIVVTGLRPGEKLHEELFDPSEAQRPTAHPRIREVDVAENGAASWPAIRSLCARAATAHPDEVRRAMAELLAGADLAVLAS</sequence>
<protein>
    <submittedName>
        <fullName evidence="3">FlaA1/EpsC-like NDP-sugar epimerase</fullName>
    </submittedName>
</protein>
<dbReference type="InterPro" id="IPR051203">
    <property type="entry name" value="Polysaccharide_Synthase-Rel"/>
</dbReference>
<dbReference type="InterPro" id="IPR036291">
    <property type="entry name" value="NAD(P)-bd_dom_sf"/>
</dbReference>
<dbReference type="AlphaFoldDB" id="A0A852Z411"/>
<feature type="domain" description="Polysaccharide biosynthesis protein CapD-like" evidence="2">
    <location>
        <begin position="46"/>
        <end position="326"/>
    </location>
</feature>
<dbReference type="RefSeq" id="WP_202889089.1">
    <property type="nucleotide sequence ID" value="NZ_BAAARR010000012.1"/>
</dbReference>
<accession>A0A852Z411</accession>
<gene>
    <name evidence="3" type="ORF">F4554_000189</name>
</gene>
<comment type="similarity">
    <text evidence="1">Belongs to the polysaccharide synthase family.</text>
</comment>
<proteinExistence type="inferred from homology"/>
<name>A0A852Z411_9ACTN</name>
<dbReference type="InterPro" id="IPR003869">
    <property type="entry name" value="Polysac_CapD-like"/>
</dbReference>
<dbReference type="Gene3D" id="3.40.50.720">
    <property type="entry name" value="NAD(P)-binding Rossmann-like Domain"/>
    <property type="match status" value="1"/>
</dbReference>
<evidence type="ECO:0000313" key="4">
    <source>
        <dbReference type="Proteomes" id="UP000579605"/>
    </source>
</evidence>
<dbReference type="SUPFAM" id="SSF51735">
    <property type="entry name" value="NAD(P)-binding Rossmann-fold domains"/>
    <property type="match status" value="1"/>
</dbReference>
<comment type="caution">
    <text evidence="3">The sequence shown here is derived from an EMBL/GenBank/DDBJ whole genome shotgun (WGS) entry which is preliminary data.</text>
</comment>
<keyword evidence="4" id="KW-1185">Reference proteome</keyword>